<dbReference type="CDD" id="cd19172">
    <property type="entry name" value="SET_SETD2"/>
    <property type="match status" value="1"/>
</dbReference>
<evidence type="ECO:0000313" key="13">
    <source>
        <dbReference type="Proteomes" id="UP001648503"/>
    </source>
</evidence>
<dbReference type="PANTHER" id="PTHR22884">
    <property type="entry name" value="SET DOMAIN PROTEINS"/>
    <property type="match status" value="1"/>
</dbReference>
<proteinExistence type="predicted"/>
<dbReference type="PROSITE" id="PS50868">
    <property type="entry name" value="POST_SET"/>
    <property type="match status" value="1"/>
</dbReference>
<evidence type="ECO:0000256" key="2">
    <source>
        <dbReference type="ARBA" id="ARBA00004286"/>
    </source>
</evidence>
<dbReference type="SMART" id="SM00317">
    <property type="entry name" value="SET"/>
    <property type="match status" value="1"/>
</dbReference>
<organism evidence="12 13">
    <name type="scientific">Batrachochytrium salamandrivorans</name>
    <dbReference type="NCBI Taxonomy" id="1357716"/>
    <lineage>
        <taxon>Eukaryota</taxon>
        <taxon>Fungi</taxon>
        <taxon>Fungi incertae sedis</taxon>
        <taxon>Chytridiomycota</taxon>
        <taxon>Chytridiomycota incertae sedis</taxon>
        <taxon>Chytridiomycetes</taxon>
        <taxon>Rhizophydiales</taxon>
        <taxon>Rhizophydiales incertae sedis</taxon>
        <taxon>Batrachochytrium</taxon>
    </lineage>
</organism>
<keyword evidence="7" id="KW-0539">Nucleus</keyword>
<evidence type="ECO:0000259" key="9">
    <source>
        <dbReference type="PROSITE" id="PS50280"/>
    </source>
</evidence>
<keyword evidence="6" id="KW-0949">S-adenosyl-L-methionine</keyword>
<feature type="compositionally biased region" description="Basic and acidic residues" evidence="8">
    <location>
        <begin position="811"/>
        <end position="994"/>
    </location>
</feature>
<keyword evidence="13" id="KW-1185">Reference proteome</keyword>
<feature type="compositionally biased region" description="Basic and acidic residues" evidence="8">
    <location>
        <begin position="747"/>
        <end position="762"/>
    </location>
</feature>
<accession>A0ABQ8F2W6</accession>
<feature type="compositionally biased region" description="Low complexity" evidence="8">
    <location>
        <begin position="1074"/>
        <end position="1098"/>
    </location>
</feature>
<evidence type="ECO:0000259" key="11">
    <source>
        <dbReference type="PROSITE" id="PS51215"/>
    </source>
</evidence>
<evidence type="ECO:0000256" key="4">
    <source>
        <dbReference type="ARBA" id="ARBA00022603"/>
    </source>
</evidence>
<feature type="compositionally biased region" description="Low complexity" evidence="8">
    <location>
        <begin position="353"/>
        <end position="372"/>
    </location>
</feature>
<dbReference type="SMART" id="SM00570">
    <property type="entry name" value="AWS"/>
    <property type="match status" value="1"/>
</dbReference>
<feature type="region of interest" description="Disordered" evidence="8">
    <location>
        <begin position="45"/>
        <end position="66"/>
    </location>
</feature>
<feature type="compositionally biased region" description="Low complexity" evidence="8">
    <location>
        <begin position="711"/>
        <end position="726"/>
    </location>
</feature>
<evidence type="ECO:0000256" key="8">
    <source>
        <dbReference type="SAM" id="MobiDB-lite"/>
    </source>
</evidence>
<dbReference type="PROSITE" id="PS50280">
    <property type="entry name" value="SET"/>
    <property type="match status" value="1"/>
</dbReference>
<comment type="caution">
    <text evidence="12">The sequence shown here is derived from an EMBL/GenBank/DDBJ whole genome shotgun (WGS) entry which is preliminary data.</text>
</comment>
<feature type="compositionally biased region" description="Polar residues" evidence="8">
    <location>
        <begin position="799"/>
        <end position="810"/>
    </location>
</feature>
<comment type="subcellular location">
    <subcellularLocation>
        <location evidence="2">Chromosome</location>
    </subcellularLocation>
    <subcellularLocation>
        <location evidence="1">Nucleus</location>
    </subcellularLocation>
</comment>
<keyword evidence="3" id="KW-0158">Chromosome</keyword>
<dbReference type="Pfam" id="PF17907">
    <property type="entry name" value="AWS"/>
    <property type="match status" value="1"/>
</dbReference>
<dbReference type="SMART" id="SM00508">
    <property type="entry name" value="PostSET"/>
    <property type="match status" value="1"/>
</dbReference>
<evidence type="ECO:0000256" key="1">
    <source>
        <dbReference type="ARBA" id="ARBA00004123"/>
    </source>
</evidence>
<name>A0ABQ8F2W6_9FUNG</name>
<feature type="compositionally biased region" description="Basic and acidic residues" evidence="8">
    <location>
        <begin position="1002"/>
        <end position="1022"/>
    </location>
</feature>
<dbReference type="Pfam" id="PF00856">
    <property type="entry name" value="SET"/>
    <property type="match status" value="1"/>
</dbReference>
<dbReference type="InterPro" id="IPR003616">
    <property type="entry name" value="Post-SET_dom"/>
</dbReference>
<dbReference type="InterPro" id="IPR006560">
    <property type="entry name" value="AWS_dom"/>
</dbReference>
<evidence type="ECO:0000256" key="7">
    <source>
        <dbReference type="ARBA" id="ARBA00023242"/>
    </source>
</evidence>
<dbReference type="Proteomes" id="UP001648503">
    <property type="component" value="Unassembled WGS sequence"/>
</dbReference>
<dbReference type="InterPro" id="IPR001214">
    <property type="entry name" value="SET_dom"/>
</dbReference>
<keyword evidence="4" id="KW-0489">Methyltransferase</keyword>
<feature type="compositionally biased region" description="Basic and acidic residues" evidence="8">
    <location>
        <begin position="1029"/>
        <end position="1044"/>
    </location>
</feature>
<evidence type="ECO:0008006" key="14">
    <source>
        <dbReference type="Google" id="ProtNLM"/>
    </source>
</evidence>
<evidence type="ECO:0000256" key="3">
    <source>
        <dbReference type="ARBA" id="ARBA00022454"/>
    </source>
</evidence>
<feature type="compositionally biased region" description="Polar residues" evidence="8">
    <location>
        <begin position="764"/>
        <end position="773"/>
    </location>
</feature>
<gene>
    <name evidence="12" type="ORF">BASA50_009126</name>
</gene>
<evidence type="ECO:0000256" key="5">
    <source>
        <dbReference type="ARBA" id="ARBA00022679"/>
    </source>
</evidence>
<feature type="region of interest" description="Disordered" evidence="8">
    <location>
        <begin position="317"/>
        <end position="374"/>
    </location>
</feature>
<feature type="compositionally biased region" description="Acidic residues" evidence="8">
    <location>
        <begin position="333"/>
        <end position="346"/>
    </location>
</feature>
<protein>
    <recommendedName>
        <fullName evidence="14">Histone-lysine N-methyltransferase</fullName>
    </recommendedName>
</protein>
<evidence type="ECO:0000256" key="6">
    <source>
        <dbReference type="ARBA" id="ARBA00022691"/>
    </source>
</evidence>
<feature type="domain" description="AWS" evidence="11">
    <location>
        <begin position="118"/>
        <end position="173"/>
    </location>
</feature>
<dbReference type="SUPFAM" id="SSF82199">
    <property type="entry name" value="SET domain"/>
    <property type="match status" value="1"/>
</dbReference>
<evidence type="ECO:0000313" key="12">
    <source>
        <dbReference type="EMBL" id="KAH6591124.1"/>
    </source>
</evidence>
<reference evidence="12 13" key="1">
    <citation type="submission" date="2021-02" db="EMBL/GenBank/DDBJ databases">
        <title>Variation within the Batrachochytrium salamandrivorans European outbreak.</title>
        <authorList>
            <person name="Kelly M."/>
            <person name="Pasmans F."/>
            <person name="Shea T.P."/>
            <person name="Munoz J.F."/>
            <person name="Carranza S."/>
            <person name="Cuomo C.A."/>
            <person name="Martel A."/>
        </authorList>
    </citation>
    <scope>NUCLEOTIDE SEQUENCE [LARGE SCALE GENOMIC DNA]</scope>
    <source>
        <strain evidence="12 13">AMFP18/2</strain>
    </source>
</reference>
<feature type="region of interest" description="Disordered" evidence="8">
    <location>
        <begin position="666"/>
        <end position="1133"/>
    </location>
</feature>
<dbReference type="Gene3D" id="2.170.270.10">
    <property type="entry name" value="SET domain"/>
    <property type="match status" value="1"/>
</dbReference>
<dbReference type="EMBL" id="JAFCIX010000418">
    <property type="protein sequence ID" value="KAH6591124.1"/>
    <property type="molecule type" value="Genomic_DNA"/>
</dbReference>
<evidence type="ECO:0000259" key="10">
    <source>
        <dbReference type="PROSITE" id="PS50868"/>
    </source>
</evidence>
<feature type="domain" description="Post-SET" evidence="10">
    <location>
        <begin position="299"/>
        <end position="315"/>
    </location>
</feature>
<feature type="compositionally biased region" description="Polar residues" evidence="8">
    <location>
        <begin position="50"/>
        <end position="66"/>
    </location>
</feature>
<dbReference type="PROSITE" id="PS51215">
    <property type="entry name" value="AWS"/>
    <property type="match status" value="1"/>
</dbReference>
<sequence>MECCSPLPVVLSEMSLETLAISETSIKDKETHHKAHSPLLDVESTLLDHPSSTGSSDYCPPQDSTVTQSVPTVSAEEPVCGPNGEWCADQSILKELLESYTHIRANIYRGRTNGKVISEFIKCDCDYNPSRDPSWMACGEESDCINRQLSLECSVEDCSTGSACKNRRFQLCEYAPIQVARAGLKGFGVFAMEDIPMGTFIIEYCGEVISASLFHKRTVEHSESKARHFYFMSLKKNEFIDASKKGNCSRFLNHSCDPNCTLQKWLVGDTLRIGLFALRTIPKGTEVTFDYKFERYGSKAQDCHCGASVCTGSIGGSRSASKQLLSSDSNQSESEDDDEDDDESGSDDDKSSRSSSIGLGRSSVKKSQSSSRKLARKSLKAARRIESVESLKKAVRALFFAGSHLDPALRILQRLRSIEDHVLYRKFLGLHGLDVMRNCVFSTKYHFEVVKLVVDILHKLPITSRNPVILLMKFLEEMTQKQTMQEATLESVQLLLKRWGTLAIKYVIPKRTASSISDAHRDGSIVSGSLPSMPIAGSNGSGLIPTSDAFLSPVTALSVAAATDPPDSLSTPPLSVDNLYVEPTYFPRYNRSSQSHRVSARSLNDTLTSSYSAAVVAAGPAGCTSTNGIARSSSHLPTTASAQGCITPDTASVLARRSLPAVHRGRDLGANIPSHSAPPPLTSALSLSKMGGAMDNKMSAPSIERGSISTVSVEPSRSSAAPSSTSKNNHSSLGALSGVPTDGSGSWRDRDRNTGQRHDPSQRGDASQSQNHSMRSDRPLRHRSRDRSVSPSCRRYRDLNTNSSRAQSRSLSRERHRDEGRRDSRIHCNISRDRSKSRDRGRRQDSRDRSRSGDRGRRQDSRDRSRSRDRGRRQDSRDRSKSRDRGRRQDSRDRSRSRDRGRRQDSRDRSRSRDRGRRQDSRDRSRSRDRGRRQDSRDRSRSRDRGRRQDSRDRSRSRDRGRRQDSRDRSRSRDRGRRQDSRDRSRSRGGKYESTRNSSRCSSRDSNRRRSRQCDTQRDRSRSAVRHVNQTDRYEGRYRADQHRSSIASSSGYHDKAGPSSNQLNSSHERSRRSSNSTHNQNWGRTRSQSRSCSRTGSKINVDEHLEIPRALGSDKNGDDCSSESQDIKHVKDIHHSDRDVEIRRDTNLPYVNCTDAVHSRMTASGLCSPQSRSVKSESPINANYRSHLGAAGDGESISLPEIQEYVLHPSGVSTPQSLSQPSLKPHGSGDDRLLVDTLVEVWMPDSGVATTSDLTLDNNLSSGVSTLKRKSDITMSDMAIGHHVKRFPKPHSKSSNISHPRSYGQIDIKANKPHASEMIDSKQGQTYMSERQGLHSARGATSSTLVSNDDIKLAKKELHGIAIKQLSKFADMFLGDRFKDMAKSLVAALNAEMLESSAANLLDGKLDDASRTAAKKWVRGYLIPYGCRGPSELAKPTGIA</sequence>
<dbReference type="InterPro" id="IPR044437">
    <property type="entry name" value="SETD2/Set2_SET"/>
</dbReference>
<feature type="domain" description="SET" evidence="9">
    <location>
        <begin position="175"/>
        <end position="292"/>
    </location>
</feature>
<dbReference type="InterPro" id="IPR050777">
    <property type="entry name" value="SET2_Histone-Lys_MeTrsfase"/>
</dbReference>
<dbReference type="InterPro" id="IPR046341">
    <property type="entry name" value="SET_dom_sf"/>
</dbReference>
<keyword evidence="5" id="KW-0808">Transferase</keyword>